<organism evidence="2 3">
    <name type="scientific">Blepharisma stoltei</name>
    <dbReference type="NCBI Taxonomy" id="1481888"/>
    <lineage>
        <taxon>Eukaryota</taxon>
        <taxon>Sar</taxon>
        <taxon>Alveolata</taxon>
        <taxon>Ciliophora</taxon>
        <taxon>Postciliodesmatophora</taxon>
        <taxon>Heterotrichea</taxon>
        <taxon>Heterotrichida</taxon>
        <taxon>Blepharismidae</taxon>
        <taxon>Blepharisma</taxon>
    </lineage>
</organism>
<keyword evidence="1" id="KW-1133">Transmembrane helix</keyword>
<name>A0AAU9IFB1_9CILI</name>
<feature type="transmembrane region" description="Helical" evidence="1">
    <location>
        <begin position="148"/>
        <end position="170"/>
    </location>
</feature>
<gene>
    <name evidence="2" type="ORF">BSTOLATCC_MIC1284</name>
</gene>
<dbReference type="Proteomes" id="UP001162131">
    <property type="component" value="Unassembled WGS sequence"/>
</dbReference>
<keyword evidence="1" id="KW-0812">Transmembrane</keyword>
<accession>A0AAU9IFB1</accession>
<feature type="transmembrane region" description="Helical" evidence="1">
    <location>
        <begin position="122"/>
        <end position="142"/>
    </location>
</feature>
<evidence type="ECO:0000256" key="1">
    <source>
        <dbReference type="SAM" id="Phobius"/>
    </source>
</evidence>
<evidence type="ECO:0000313" key="2">
    <source>
        <dbReference type="EMBL" id="CAG9310434.1"/>
    </source>
</evidence>
<dbReference type="AlphaFoldDB" id="A0AAU9IFB1"/>
<comment type="caution">
    <text evidence="2">The sequence shown here is derived from an EMBL/GenBank/DDBJ whole genome shotgun (WGS) entry which is preliminary data.</text>
</comment>
<keyword evidence="1" id="KW-0472">Membrane</keyword>
<keyword evidence="3" id="KW-1185">Reference proteome</keyword>
<sequence length="290" mass="34177">MRALRLIRRFSDKLPVPKTFEEEELAAKEKIYAERIEDEKLNWEIIFPSVPKENSLRPEYKDDLPSLFGKSDEEDTTAFFLEDTKEVQYIYSPGKALEFDENGLALIFDSSSRFYWPEKLKYGWRVSVLALFGLGIAIQPFAYSNIHIFLGLSLPFIALSRCLIVDKIFLTKDGKQIKVNYRRFKFLPRTKTIDISSFKEPKGDAFIIWDVYEFPDDLKTYNETSSMERIAFAKYISWWSFLMLPKKPKYVNREVLINALNGIFIDPQQQGKEEIEQRYFVLYKKNENKA</sequence>
<protein>
    <submittedName>
        <fullName evidence="2">Uncharacterized protein</fullName>
    </submittedName>
</protein>
<reference evidence="2" key="1">
    <citation type="submission" date="2021-09" db="EMBL/GenBank/DDBJ databases">
        <authorList>
            <consortium name="AG Swart"/>
            <person name="Singh M."/>
            <person name="Singh A."/>
            <person name="Seah K."/>
            <person name="Emmerich C."/>
        </authorList>
    </citation>
    <scope>NUCLEOTIDE SEQUENCE</scope>
    <source>
        <strain evidence="2">ATCC30299</strain>
    </source>
</reference>
<dbReference type="EMBL" id="CAJZBQ010000002">
    <property type="protein sequence ID" value="CAG9310434.1"/>
    <property type="molecule type" value="Genomic_DNA"/>
</dbReference>
<evidence type="ECO:0000313" key="3">
    <source>
        <dbReference type="Proteomes" id="UP001162131"/>
    </source>
</evidence>
<proteinExistence type="predicted"/>